<dbReference type="InterPro" id="IPR050951">
    <property type="entry name" value="Retrovirus_Pol_polyprotein"/>
</dbReference>
<evidence type="ECO:0000313" key="2">
    <source>
        <dbReference type="EMBL" id="GKT17007.1"/>
    </source>
</evidence>
<dbReference type="PANTHER" id="PTHR37984:SF5">
    <property type="entry name" value="PROTEIN NYNRIN-LIKE"/>
    <property type="match status" value="1"/>
</dbReference>
<dbReference type="InterPro" id="IPR041588">
    <property type="entry name" value="Integrase_H2C2"/>
</dbReference>
<evidence type="ECO:0000313" key="3">
    <source>
        <dbReference type="Proteomes" id="UP001057375"/>
    </source>
</evidence>
<feature type="domain" description="Integrase zinc-binding" evidence="1">
    <location>
        <begin position="158"/>
        <end position="216"/>
    </location>
</feature>
<proteinExistence type="predicted"/>
<dbReference type="Gene3D" id="1.10.340.70">
    <property type="match status" value="1"/>
</dbReference>
<dbReference type="InterPro" id="IPR036397">
    <property type="entry name" value="RNaseH_sf"/>
</dbReference>
<accession>A0ABQ5JTW2</accession>
<gene>
    <name evidence="2" type="ORF">ADUPG1_004170</name>
</gene>
<evidence type="ECO:0000259" key="1">
    <source>
        <dbReference type="Pfam" id="PF17921"/>
    </source>
</evidence>
<feature type="non-terminal residue" evidence="2">
    <location>
        <position position="269"/>
    </location>
</feature>
<organism evidence="2 3">
    <name type="scientific">Aduncisulcus paluster</name>
    <dbReference type="NCBI Taxonomy" id="2918883"/>
    <lineage>
        <taxon>Eukaryota</taxon>
        <taxon>Metamonada</taxon>
        <taxon>Carpediemonas-like organisms</taxon>
        <taxon>Aduncisulcus</taxon>
    </lineage>
</organism>
<comment type="caution">
    <text evidence="2">The sequence shown here is derived from an EMBL/GenBank/DDBJ whole genome shotgun (WGS) entry which is preliminary data.</text>
</comment>
<dbReference type="Proteomes" id="UP001057375">
    <property type="component" value="Unassembled WGS sequence"/>
</dbReference>
<dbReference type="Gene3D" id="3.30.420.10">
    <property type="entry name" value="Ribonuclease H-like superfamily/Ribonuclease H"/>
    <property type="match status" value="1"/>
</dbReference>
<name>A0ABQ5JTW2_9EUKA</name>
<dbReference type="PANTHER" id="PTHR37984">
    <property type="entry name" value="PROTEIN CBG26694"/>
    <property type="match status" value="1"/>
</dbReference>
<keyword evidence="3" id="KW-1185">Reference proteome</keyword>
<protein>
    <submittedName>
        <fullName evidence="2">Unnamed protein product</fullName>
    </submittedName>
</protein>
<sequence>AKVERWRTYLSDFTFKTVHIKGELNKLADALSRVGHVVDETVPVIPNHEHEAELLKWRRLNIEARGTPMKPSKKCPVIRDIENKYAKKSSASTLRVAYAKETPGVSVKRKVITNRQREQWLKKVKASQMKHLSDTDKKNVVKGLVMWKACIVIPEDDDDLVKEVLSDAHNNAFAGHVGITKMVEHLHEKSIHIKNARTHAKRFINSCGICQKMKARQLVRMMMKNTTVSYPFDTVAVDTVGPIMPSKAKSRYLVVMVDCFTRWTEIVPT</sequence>
<feature type="non-terminal residue" evidence="2">
    <location>
        <position position="1"/>
    </location>
</feature>
<dbReference type="EMBL" id="BQXS01006045">
    <property type="protein sequence ID" value="GKT17007.1"/>
    <property type="molecule type" value="Genomic_DNA"/>
</dbReference>
<dbReference type="Pfam" id="PF17921">
    <property type="entry name" value="Integrase_H2C2"/>
    <property type="match status" value="1"/>
</dbReference>
<reference evidence="2" key="1">
    <citation type="submission" date="2022-03" db="EMBL/GenBank/DDBJ databases">
        <title>Draft genome sequence of Aduncisulcus paluster, a free-living microaerophilic Fornicata.</title>
        <authorList>
            <person name="Yuyama I."/>
            <person name="Kume K."/>
            <person name="Tamura T."/>
            <person name="Inagaki Y."/>
            <person name="Hashimoto T."/>
        </authorList>
    </citation>
    <scope>NUCLEOTIDE SEQUENCE</scope>
    <source>
        <strain evidence="2">NY0171</strain>
    </source>
</reference>